<dbReference type="EMBL" id="JAVDSJ010000002">
    <property type="protein sequence ID" value="MDR6583946.1"/>
    <property type="molecule type" value="Genomic_DNA"/>
</dbReference>
<evidence type="ECO:0000313" key="2">
    <source>
        <dbReference type="Proteomes" id="UP001260715"/>
    </source>
</evidence>
<dbReference type="RefSeq" id="WP_233207625.1">
    <property type="nucleotide sequence ID" value="NZ_JAVDSJ010000002.1"/>
</dbReference>
<proteinExistence type="predicted"/>
<protein>
    <submittedName>
        <fullName evidence="1">Uncharacterized protein</fullName>
    </submittedName>
</protein>
<reference evidence="1 2" key="1">
    <citation type="submission" date="2023-07" db="EMBL/GenBank/DDBJ databases">
        <title>Sorghum-associated microbial communities from plants grown in Nebraska, USA.</title>
        <authorList>
            <person name="Schachtman D."/>
        </authorList>
    </citation>
    <scope>NUCLEOTIDE SEQUENCE [LARGE SCALE GENOMIC DNA]</scope>
    <source>
        <strain evidence="1 2">596</strain>
    </source>
</reference>
<evidence type="ECO:0000313" key="1">
    <source>
        <dbReference type="EMBL" id="MDR6583946.1"/>
    </source>
</evidence>
<name>A0ABU1PDF4_9BURK</name>
<comment type="caution">
    <text evidence="1">The sequence shown here is derived from an EMBL/GenBank/DDBJ whole genome shotgun (WGS) entry which is preliminary data.</text>
</comment>
<keyword evidence="2" id="KW-1185">Reference proteome</keyword>
<dbReference type="Proteomes" id="UP001260715">
    <property type="component" value="Unassembled WGS sequence"/>
</dbReference>
<accession>A0ABU1PDF4</accession>
<sequence length="112" mass="12524">MVSENVALQTPGATLFFNHPNVKQKEVAMNSVSILAKDAGFSNNLRSLVELVKFAVQQVIAAHALKPVRNDAAEMQDAAYFDGVTDHFEMEVRLRQLDHSHLHAVWKLQSQI</sequence>
<gene>
    <name evidence="1" type="ORF">J2W50_002144</name>
</gene>
<organism evidence="1 2">
    <name type="scientific">Herbaspirillum frisingense</name>
    <dbReference type="NCBI Taxonomy" id="92645"/>
    <lineage>
        <taxon>Bacteria</taxon>
        <taxon>Pseudomonadati</taxon>
        <taxon>Pseudomonadota</taxon>
        <taxon>Betaproteobacteria</taxon>
        <taxon>Burkholderiales</taxon>
        <taxon>Oxalobacteraceae</taxon>
        <taxon>Herbaspirillum</taxon>
    </lineage>
</organism>